<evidence type="ECO:0000256" key="1">
    <source>
        <dbReference type="SAM" id="Phobius"/>
    </source>
</evidence>
<dbReference type="AlphaFoldDB" id="A0A0F9DGS1"/>
<reference evidence="2" key="1">
    <citation type="journal article" date="2015" name="Nature">
        <title>Complex archaea that bridge the gap between prokaryotes and eukaryotes.</title>
        <authorList>
            <person name="Spang A."/>
            <person name="Saw J.H."/>
            <person name="Jorgensen S.L."/>
            <person name="Zaremba-Niedzwiedzka K."/>
            <person name="Martijn J."/>
            <person name="Lind A.E."/>
            <person name="van Eijk R."/>
            <person name="Schleper C."/>
            <person name="Guy L."/>
            <person name="Ettema T.J."/>
        </authorList>
    </citation>
    <scope>NUCLEOTIDE SEQUENCE</scope>
</reference>
<feature type="transmembrane region" description="Helical" evidence="1">
    <location>
        <begin position="120"/>
        <end position="138"/>
    </location>
</feature>
<proteinExistence type="predicted"/>
<dbReference type="EMBL" id="LAZR01029021">
    <property type="protein sequence ID" value="KKL60824.1"/>
    <property type="molecule type" value="Genomic_DNA"/>
</dbReference>
<organism evidence="2">
    <name type="scientific">marine sediment metagenome</name>
    <dbReference type="NCBI Taxonomy" id="412755"/>
    <lineage>
        <taxon>unclassified sequences</taxon>
        <taxon>metagenomes</taxon>
        <taxon>ecological metagenomes</taxon>
    </lineage>
</organism>
<keyword evidence="1" id="KW-0812">Transmembrane</keyword>
<accession>A0A0F9DGS1</accession>
<feature type="transmembrane region" description="Helical" evidence="1">
    <location>
        <begin position="35"/>
        <end position="61"/>
    </location>
</feature>
<feature type="transmembrane region" description="Helical" evidence="1">
    <location>
        <begin position="6"/>
        <end position="28"/>
    </location>
</feature>
<keyword evidence="1" id="KW-0472">Membrane</keyword>
<comment type="caution">
    <text evidence="2">The sequence shown here is derived from an EMBL/GenBank/DDBJ whole genome shotgun (WGS) entry which is preliminary data.</text>
</comment>
<name>A0A0F9DGS1_9ZZZZ</name>
<protein>
    <submittedName>
        <fullName evidence="2">Uncharacterized protein</fullName>
    </submittedName>
</protein>
<gene>
    <name evidence="2" type="ORF">LCGC14_2201470</name>
</gene>
<keyword evidence="1" id="KW-1133">Transmembrane helix</keyword>
<evidence type="ECO:0000313" key="2">
    <source>
        <dbReference type="EMBL" id="KKL60824.1"/>
    </source>
</evidence>
<sequence>MADVHLVVGMIVLAVNLVAGVWGGIAWLRRHVSVGFWYVLRGAQATVILQVLLGALLLISGREVVDGLHYVYGVAPLVVNLLAEGMRVEAAQREIGDVDFESLSAGEQQATALRIVRREMGIMALAALLVVAFVVRAAQSSGHLF</sequence>